<keyword evidence="1" id="KW-1133">Transmembrane helix</keyword>
<keyword evidence="3" id="KW-1185">Reference proteome</keyword>
<keyword evidence="1" id="KW-0812">Transmembrane</keyword>
<name>A0ABU5N282_9BACT</name>
<comment type="caution">
    <text evidence="2">The sequence shown here is derived from an EMBL/GenBank/DDBJ whole genome shotgun (WGS) entry which is preliminary data.</text>
</comment>
<evidence type="ECO:0000256" key="1">
    <source>
        <dbReference type="SAM" id="Phobius"/>
    </source>
</evidence>
<protein>
    <submittedName>
        <fullName evidence="2">Uncharacterized protein</fullName>
    </submittedName>
</protein>
<evidence type="ECO:0000313" key="3">
    <source>
        <dbReference type="Proteomes" id="UP001290861"/>
    </source>
</evidence>
<dbReference type="Proteomes" id="UP001290861">
    <property type="component" value="Unassembled WGS sequence"/>
</dbReference>
<reference evidence="2 3" key="1">
    <citation type="journal article" date="2024" name="Appl. Environ. Microbiol.">
        <title>Pontiella agarivorans sp. nov., a novel marine anaerobic bacterium capable of degrading macroalgal polysaccharides and fixing nitrogen.</title>
        <authorList>
            <person name="Liu N."/>
            <person name="Kivenson V."/>
            <person name="Peng X."/>
            <person name="Cui Z."/>
            <person name="Lankiewicz T.S."/>
            <person name="Gosselin K.M."/>
            <person name="English C.J."/>
            <person name="Blair E.M."/>
            <person name="O'Malley M.A."/>
            <person name="Valentine D.L."/>
        </authorList>
    </citation>
    <scope>NUCLEOTIDE SEQUENCE [LARGE SCALE GENOMIC DNA]</scope>
    <source>
        <strain evidence="2 3">NLcol2</strain>
    </source>
</reference>
<sequence length="122" mass="13952">MQKEKPTSTLLNKLYKESLIPALVFTVICSSIFYFANSRHFYFVQSEEMIHEPHYKIIPPSDHLINSGENYSIHVMVKTPLQGLKASTIPILFLVIHLSIKGYIKKEVANRCMERTGKTPGD</sequence>
<keyword evidence="1" id="KW-0472">Membrane</keyword>
<gene>
    <name evidence="2" type="ORF">P9H32_18125</name>
</gene>
<proteinExistence type="predicted"/>
<accession>A0ABU5N282</accession>
<organism evidence="2 3">
    <name type="scientific">Pontiella agarivorans</name>
    <dbReference type="NCBI Taxonomy" id="3038953"/>
    <lineage>
        <taxon>Bacteria</taxon>
        <taxon>Pseudomonadati</taxon>
        <taxon>Kiritimatiellota</taxon>
        <taxon>Kiritimatiellia</taxon>
        <taxon>Kiritimatiellales</taxon>
        <taxon>Pontiellaceae</taxon>
        <taxon>Pontiella</taxon>
    </lineage>
</organism>
<dbReference type="RefSeq" id="WP_322610324.1">
    <property type="nucleotide sequence ID" value="NZ_JARVCO010000012.1"/>
</dbReference>
<dbReference type="EMBL" id="JARVCO010000012">
    <property type="protein sequence ID" value="MDZ8120550.1"/>
    <property type="molecule type" value="Genomic_DNA"/>
</dbReference>
<feature type="transmembrane region" description="Helical" evidence="1">
    <location>
        <begin position="20"/>
        <end position="36"/>
    </location>
</feature>
<feature type="transmembrane region" description="Helical" evidence="1">
    <location>
        <begin position="86"/>
        <end position="104"/>
    </location>
</feature>
<evidence type="ECO:0000313" key="2">
    <source>
        <dbReference type="EMBL" id="MDZ8120550.1"/>
    </source>
</evidence>